<dbReference type="Proteomes" id="UP000035909">
    <property type="component" value="Unassembled WGS sequence"/>
</dbReference>
<name>A0A0J1GNX6_9GAMM</name>
<protein>
    <submittedName>
        <fullName evidence="1">Uncharacterized protein</fullName>
    </submittedName>
</protein>
<dbReference type="AlphaFoldDB" id="A0A0J1GNX6"/>
<reference evidence="1 2" key="1">
    <citation type="submission" date="2015-05" db="EMBL/GenBank/DDBJ databases">
        <title>Photobacterium galathea sp. nov.</title>
        <authorList>
            <person name="Machado H."/>
            <person name="Gram L."/>
        </authorList>
    </citation>
    <scope>NUCLEOTIDE SEQUENCE [LARGE SCALE GENOMIC DNA]</scope>
    <source>
        <strain evidence="1 2">DSM 22954</strain>
    </source>
</reference>
<evidence type="ECO:0000313" key="1">
    <source>
        <dbReference type="EMBL" id="KLV01478.1"/>
    </source>
</evidence>
<dbReference type="EMBL" id="LDOU01000074">
    <property type="protein sequence ID" value="KLV01478.1"/>
    <property type="molecule type" value="Genomic_DNA"/>
</dbReference>
<feature type="non-terminal residue" evidence="1">
    <location>
        <position position="68"/>
    </location>
</feature>
<gene>
    <name evidence="1" type="ORF">ABT57_24740</name>
</gene>
<organism evidence="1 2">
    <name type="scientific">Photobacterium ganghwense</name>
    <dbReference type="NCBI Taxonomy" id="320778"/>
    <lineage>
        <taxon>Bacteria</taxon>
        <taxon>Pseudomonadati</taxon>
        <taxon>Pseudomonadota</taxon>
        <taxon>Gammaproteobacteria</taxon>
        <taxon>Vibrionales</taxon>
        <taxon>Vibrionaceae</taxon>
        <taxon>Photobacterium</taxon>
    </lineage>
</organism>
<proteinExistence type="predicted"/>
<keyword evidence="2" id="KW-1185">Reference proteome</keyword>
<sequence>MRPEHPDYPRQVARLAAAFTATDAPTDEYTLMCQRLDDGTLSLYHVTGDSLDLSIVGEVIDDSYFVWA</sequence>
<comment type="caution">
    <text evidence="1">The sequence shown here is derived from an EMBL/GenBank/DDBJ whole genome shotgun (WGS) entry which is preliminary data.</text>
</comment>
<evidence type="ECO:0000313" key="2">
    <source>
        <dbReference type="Proteomes" id="UP000035909"/>
    </source>
</evidence>
<accession>A0A0J1GNX6</accession>